<accession>A0A9D2DTY2</accession>
<evidence type="ECO:0000313" key="1">
    <source>
        <dbReference type="EMBL" id="HIZ23167.1"/>
    </source>
</evidence>
<dbReference type="AlphaFoldDB" id="A0A9D2DTY2"/>
<organism evidence="1 2">
    <name type="scientific">Candidatus Blautia faecigallinarum</name>
    <dbReference type="NCBI Taxonomy" id="2838488"/>
    <lineage>
        <taxon>Bacteria</taxon>
        <taxon>Bacillati</taxon>
        <taxon>Bacillota</taxon>
        <taxon>Clostridia</taxon>
        <taxon>Lachnospirales</taxon>
        <taxon>Lachnospiraceae</taxon>
        <taxon>Blautia</taxon>
    </lineage>
</organism>
<evidence type="ECO:0000313" key="2">
    <source>
        <dbReference type="Proteomes" id="UP000824041"/>
    </source>
</evidence>
<proteinExistence type="predicted"/>
<name>A0A9D2DTY2_9FIRM</name>
<reference evidence="1" key="1">
    <citation type="journal article" date="2021" name="PeerJ">
        <title>Extensive microbial diversity within the chicken gut microbiome revealed by metagenomics and culture.</title>
        <authorList>
            <person name="Gilroy R."/>
            <person name="Ravi A."/>
            <person name="Getino M."/>
            <person name="Pursley I."/>
            <person name="Horton D.L."/>
            <person name="Alikhan N.F."/>
            <person name="Baker D."/>
            <person name="Gharbi K."/>
            <person name="Hall N."/>
            <person name="Watson M."/>
            <person name="Adriaenssens E.M."/>
            <person name="Foster-Nyarko E."/>
            <person name="Jarju S."/>
            <person name="Secka A."/>
            <person name="Antonio M."/>
            <person name="Oren A."/>
            <person name="Chaudhuri R.R."/>
            <person name="La Ragione R."/>
            <person name="Hildebrand F."/>
            <person name="Pallen M.J."/>
        </authorList>
    </citation>
    <scope>NUCLEOTIDE SEQUENCE</scope>
    <source>
        <strain evidence="1">14324</strain>
    </source>
</reference>
<protein>
    <submittedName>
        <fullName evidence="1">Uncharacterized protein</fullName>
    </submittedName>
</protein>
<comment type="caution">
    <text evidence="1">The sequence shown here is derived from an EMBL/GenBank/DDBJ whole genome shotgun (WGS) entry which is preliminary data.</text>
</comment>
<dbReference type="EMBL" id="DXBU01000137">
    <property type="protein sequence ID" value="HIZ23167.1"/>
    <property type="molecule type" value="Genomic_DNA"/>
</dbReference>
<reference evidence="1" key="2">
    <citation type="submission" date="2021-04" db="EMBL/GenBank/DDBJ databases">
        <authorList>
            <person name="Gilroy R."/>
        </authorList>
    </citation>
    <scope>NUCLEOTIDE SEQUENCE</scope>
    <source>
        <strain evidence="1">14324</strain>
    </source>
</reference>
<gene>
    <name evidence="1" type="ORF">IAA21_10285</name>
</gene>
<dbReference type="Proteomes" id="UP000824041">
    <property type="component" value="Unassembled WGS sequence"/>
</dbReference>
<sequence length="121" mass="14141">MRRRVSCKDPFRERHTRWKCLSGAAAQDHLRAALIRSGDSVIISKVALSRIKASRVEPRIEFSSLTVSEDAVRDFLSHRKLRFYEIKKFTGNCVSMKEKTKGRRDLFKFKQIKITERGEKI</sequence>